<dbReference type="AlphaFoldDB" id="A0A034W6Z1"/>
<organism evidence="1">
    <name type="scientific">Bactrocera dorsalis</name>
    <name type="common">Oriental fruit fly</name>
    <name type="synonym">Dacus dorsalis</name>
    <dbReference type="NCBI Taxonomy" id="27457"/>
    <lineage>
        <taxon>Eukaryota</taxon>
        <taxon>Metazoa</taxon>
        <taxon>Ecdysozoa</taxon>
        <taxon>Arthropoda</taxon>
        <taxon>Hexapoda</taxon>
        <taxon>Insecta</taxon>
        <taxon>Pterygota</taxon>
        <taxon>Neoptera</taxon>
        <taxon>Endopterygota</taxon>
        <taxon>Diptera</taxon>
        <taxon>Brachycera</taxon>
        <taxon>Muscomorpha</taxon>
        <taxon>Tephritoidea</taxon>
        <taxon>Tephritidae</taxon>
        <taxon>Bactrocera</taxon>
        <taxon>Bactrocera</taxon>
    </lineage>
</organism>
<sequence length="105" mass="12034">WPVDSGTSTTEVETVAHLRRVMRDLRPIDTAWHTKQKSFIHADLQKCEQVFVRDLSVKPSLSPPYKGPYKVLHRHSKYFAIDVNHQAVNVSIDRLKPAYIAVPSL</sequence>
<dbReference type="PANTHER" id="PTHR38681">
    <property type="entry name" value="RETROVIRUS-RELATED POL POLYPROTEIN FROM TRANSPOSON 412-LIKE PROTEIN-RELATED"/>
    <property type="match status" value="1"/>
</dbReference>
<reference evidence="1" key="1">
    <citation type="journal article" date="2014" name="BMC Genomics">
        <title>Characterizing the developmental transcriptome of the oriental fruit fly, Bactrocera dorsalis (Diptera: Tephritidae) through comparative genomic analysis with Drosophila melanogaster utilizing modENCODE datasets.</title>
        <authorList>
            <person name="Geib S.M."/>
            <person name="Calla B."/>
            <person name="Hall B."/>
            <person name="Hou S."/>
            <person name="Manoukis N.C."/>
        </authorList>
    </citation>
    <scope>NUCLEOTIDE SEQUENCE</scope>
    <source>
        <strain evidence="1">Punador</strain>
    </source>
</reference>
<protein>
    <submittedName>
        <fullName evidence="1">Uncharacterized protein</fullName>
    </submittedName>
</protein>
<feature type="non-terminal residue" evidence="1">
    <location>
        <position position="1"/>
    </location>
</feature>
<accession>A0A034W6Z1</accession>
<proteinExistence type="predicted"/>
<dbReference type="OrthoDB" id="8067857at2759"/>
<evidence type="ECO:0000313" key="1">
    <source>
        <dbReference type="EMBL" id="JAC50067.1"/>
    </source>
</evidence>
<name>A0A034W6Z1_BACDO</name>
<dbReference type="PANTHER" id="PTHR38681:SF1">
    <property type="entry name" value="RETROVIRUS-RELATED POL POLYPROTEIN FROM TRANSPOSON 412-LIKE PROTEIN"/>
    <property type="match status" value="1"/>
</dbReference>
<dbReference type="EMBL" id="GAKP01008885">
    <property type="protein sequence ID" value="JAC50067.1"/>
    <property type="molecule type" value="Transcribed_RNA"/>
</dbReference>